<dbReference type="EMBL" id="DQZW01000213">
    <property type="protein sequence ID" value="HDL90151.1"/>
    <property type="molecule type" value="Genomic_DNA"/>
</dbReference>
<dbReference type="Pfam" id="PF00953">
    <property type="entry name" value="Glycos_transf_4"/>
    <property type="match status" value="1"/>
</dbReference>
<evidence type="ECO:0000256" key="7">
    <source>
        <dbReference type="PIRSR" id="PIRSR600715-1"/>
    </source>
</evidence>
<dbReference type="AlphaFoldDB" id="A0A7C1AWS3"/>
<evidence type="ECO:0000313" key="9">
    <source>
        <dbReference type="EMBL" id="HDL90151.1"/>
    </source>
</evidence>
<dbReference type="GO" id="GO:0005886">
    <property type="term" value="C:plasma membrane"/>
    <property type="evidence" value="ECO:0007669"/>
    <property type="project" value="UniProtKB-SubCell"/>
</dbReference>
<dbReference type="PROSITE" id="PS01348">
    <property type="entry name" value="MRAY_2"/>
    <property type="match status" value="1"/>
</dbReference>
<feature type="transmembrane region" description="Helical" evidence="8">
    <location>
        <begin position="305"/>
        <end position="326"/>
    </location>
</feature>
<evidence type="ECO:0000256" key="2">
    <source>
        <dbReference type="ARBA" id="ARBA00022475"/>
    </source>
</evidence>
<feature type="transmembrane region" description="Helical" evidence="8">
    <location>
        <begin position="53"/>
        <end position="78"/>
    </location>
</feature>
<feature type="non-terminal residue" evidence="9">
    <location>
        <position position="464"/>
    </location>
</feature>
<keyword evidence="4 8" id="KW-0812">Transmembrane</keyword>
<dbReference type="GO" id="GO:0044038">
    <property type="term" value="P:cell wall macromolecule biosynthetic process"/>
    <property type="evidence" value="ECO:0007669"/>
    <property type="project" value="TreeGrafter"/>
</dbReference>
<organism evidence="9">
    <name type="scientific">Thermodesulforhabdus norvegica</name>
    <dbReference type="NCBI Taxonomy" id="39841"/>
    <lineage>
        <taxon>Bacteria</taxon>
        <taxon>Pseudomonadati</taxon>
        <taxon>Thermodesulfobacteriota</taxon>
        <taxon>Syntrophobacteria</taxon>
        <taxon>Syntrophobacterales</taxon>
        <taxon>Thermodesulforhabdaceae</taxon>
        <taxon>Thermodesulforhabdus</taxon>
    </lineage>
</organism>
<keyword evidence="7" id="KW-0479">Metal-binding</keyword>
<evidence type="ECO:0000256" key="5">
    <source>
        <dbReference type="ARBA" id="ARBA00022989"/>
    </source>
</evidence>
<gene>
    <name evidence="9" type="ORF">ENG14_04540</name>
</gene>
<evidence type="ECO:0000256" key="1">
    <source>
        <dbReference type="ARBA" id="ARBA00004651"/>
    </source>
</evidence>
<keyword evidence="6 8" id="KW-0472">Membrane</keyword>
<feature type="transmembrane region" description="Helical" evidence="8">
    <location>
        <begin position="145"/>
        <end position="164"/>
    </location>
</feature>
<feature type="transmembrane region" description="Helical" evidence="8">
    <location>
        <begin position="332"/>
        <end position="365"/>
    </location>
</feature>
<feature type="transmembrane region" description="Helical" evidence="8">
    <location>
        <begin position="255"/>
        <end position="274"/>
    </location>
</feature>
<keyword evidence="5 8" id="KW-1133">Transmembrane helix</keyword>
<evidence type="ECO:0000256" key="4">
    <source>
        <dbReference type="ARBA" id="ARBA00022692"/>
    </source>
</evidence>
<feature type="transmembrane region" description="Helical" evidence="8">
    <location>
        <begin position="118"/>
        <end position="139"/>
    </location>
</feature>
<dbReference type="GO" id="GO:0009103">
    <property type="term" value="P:lipopolysaccharide biosynthetic process"/>
    <property type="evidence" value="ECO:0007669"/>
    <property type="project" value="TreeGrafter"/>
</dbReference>
<feature type="transmembrane region" description="Helical" evidence="8">
    <location>
        <begin position="6"/>
        <end position="32"/>
    </location>
</feature>
<protein>
    <submittedName>
        <fullName evidence="9">Undecaprenyl/decaprenyl-phosphate alpha-N-acetylglucosaminyl 1-phosphate transferase</fullName>
    </submittedName>
</protein>
<dbReference type="InterPro" id="IPR000715">
    <property type="entry name" value="Glycosyl_transferase_4"/>
</dbReference>
<dbReference type="GO" id="GO:0016780">
    <property type="term" value="F:phosphotransferase activity, for other substituted phosphate groups"/>
    <property type="evidence" value="ECO:0007669"/>
    <property type="project" value="InterPro"/>
</dbReference>
<comment type="subcellular location">
    <subcellularLocation>
        <location evidence="1">Cell membrane</location>
        <topology evidence="1">Multi-pass membrane protein</topology>
    </subcellularLocation>
</comment>
<feature type="binding site" evidence="7">
    <location>
        <position position="228"/>
    </location>
    <ligand>
        <name>Mg(2+)</name>
        <dbReference type="ChEBI" id="CHEBI:18420"/>
    </ligand>
</feature>
<dbReference type="GO" id="GO:0046872">
    <property type="term" value="F:metal ion binding"/>
    <property type="evidence" value="ECO:0007669"/>
    <property type="project" value="UniProtKB-KW"/>
</dbReference>
<feature type="binding site" evidence="7">
    <location>
        <position position="168"/>
    </location>
    <ligand>
        <name>Mg(2+)</name>
        <dbReference type="ChEBI" id="CHEBI:18420"/>
    </ligand>
</feature>
<comment type="caution">
    <text evidence="9">The sequence shown here is derived from an EMBL/GenBank/DDBJ whole genome shotgun (WGS) entry which is preliminary data.</text>
</comment>
<dbReference type="Proteomes" id="UP000886355">
    <property type="component" value="Unassembled WGS sequence"/>
</dbReference>
<keyword evidence="3 9" id="KW-0808">Transferase</keyword>
<dbReference type="PANTHER" id="PTHR22926">
    <property type="entry name" value="PHOSPHO-N-ACETYLMURAMOYL-PENTAPEPTIDE-TRANSFERASE"/>
    <property type="match status" value="1"/>
</dbReference>
<keyword evidence="7" id="KW-0460">Magnesium</keyword>
<feature type="transmembrane region" description="Helical" evidence="8">
    <location>
        <begin position="199"/>
        <end position="217"/>
    </location>
</feature>
<sequence length="464" mass="51414">MSGYHLLILICMLSISWLTALVFSPIVVKIANRFRILDPPSERKIHDRPIPRIGGVAIVVSFAIPFALFYSSICFLLHLPIWHIFQKPQWFGLLAGALTVFFVGLVDDVKGLPPVVKLFFQIVAVTFVCLGGLTIKALYIPFFGYVALSFLAFPVTLMWFLLIINGFNLIDGMDGLAATVAFMCSFFLLVFCLQNGRFFLALPAVIITGSTLGFLHFNINPARLFMGDSGSYFLGFNLAALALKASRLENGHTNLIVPAIILLLPIVDSVLAVLRRIVHNRPIFHPDRDHIHHCLLRKGLCQNEALVVLTVVIAITGCVGLLIGSLSDLPGMLLLCGLFAFLAIVAYKVGYLDCFAGINLTATLVREFRALRIRLNLFRLEFVMEDPGELKFVLSKLARVFRQLDLDYAVLVVENDPRSGDDRLCVAVQNEKGVEKAISKDGLLSIRLPLVVENGIRGVLYVEK</sequence>
<dbReference type="PANTHER" id="PTHR22926:SF3">
    <property type="entry name" value="UNDECAPRENYL-PHOSPHATE ALPHA-N-ACETYLGLUCOSAMINYL 1-PHOSPHATE TRANSFERASE"/>
    <property type="match status" value="1"/>
</dbReference>
<feature type="transmembrane region" description="Helical" evidence="8">
    <location>
        <begin position="90"/>
        <end position="106"/>
    </location>
</feature>
<comment type="cofactor">
    <cofactor evidence="7">
        <name>Mg(2+)</name>
        <dbReference type="ChEBI" id="CHEBI:18420"/>
    </cofactor>
</comment>
<accession>A0A7C1AWS3</accession>
<name>A0A7C1AWS3_9BACT</name>
<dbReference type="InterPro" id="IPR018480">
    <property type="entry name" value="PNAcMuramoyl-5peptid_Trfase_CS"/>
</dbReference>
<dbReference type="GO" id="GO:0071555">
    <property type="term" value="P:cell wall organization"/>
    <property type="evidence" value="ECO:0007669"/>
    <property type="project" value="TreeGrafter"/>
</dbReference>
<keyword evidence="2" id="KW-1003">Cell membrane</keyword>
<reference evidence="9" key="1">
    <citation type="journal article" date="2020" name="mSystems">
        <title>Genome- and Community-Level Interaction Insights into Carbon Utilization and Element Cycling Functions of Hydrothermarchaeota in Hydrothermal Sediment.</title>
        <authorList>
            <person name="Zhou Z."/>
            <person name="Liu Y."/>
            <person name="Xu W."/>
            <person name="Pan J."/>
            <person name="Luo Z.H."/>
            <person name="Li M."/>
        </authorList>
    </citation>
    <scope>NUCLEOTIDE SEQUENCE [LARGE SCALE GENOMIC DNA]</scope>
    <source>
        <strain evidence="9">HyVt-19</strain>
    </source>
</reference>
<evidence type="ECO:0000256" key="3">
    <source>
        <dbReference type="ARBA" id="ARBA00022679"/>
    </source>
</evidence>
<proteinExistence type="predicted"/>
<evidence type="ECO:0000256" key="6">
    <source>
        <dbReference type="ARBA" id="ARBA00023136"/>
    </source>
</evidence>
<dbReference type="CDD" id="cd06853">
    <property type="entry name" value="GT_WecA_like"/>
    <property type="match status" value="1"/>
</dbReference>
<feature type="transmembrane region" description="Helical" evidence="8">
    <location>
        <begin position="176"/>
        <end position="193"/>
    </location>
</feature>
<evidence type="ECO:0000256" key="8">
    <source>
        <dbReference type="SAM" id="Phobius"/>
    </source>
</evidence>